<evidence type="ECO:0000313" key="1">
    <source>
        <dbReference type="EMBL" id="JAD32531.1"/>
    </source>
</evidence>
<accession>A0A0A8Z151</accession>
<reference evidence="1" key="2">
    <citation type="journal article" date="2015" name="Data Brief">
        <title>Shoot transcriptome of the giant reed, Arundo donax.</title>
        <authorList>
            <person name="Barrero R.A."/>
            <person name="Guerrero F.D."/>
            <person name="Moolhuijzen P."/>
            <person name="Goolsby J.A."/>
            <person name="Tidwell J."/>
            <person name="Bellgard S.E."/>
            <person name="Bellgard M.I."/>
        </authorList>
    </citation>
    <scope>NUCLEOTIDE SEQUENCE</scope>
    <source>
        <tissue evidence="1">Shoot tissue taken approximately 20 cm above the soil surface</tissue>
    </source>
</reference>
<protein>
    <submittedName>
        <fullName evidence="1">Uncharacterized protein</fullName>
    </submittedName>
</protein>
<proteinExistence type="predicted"/>
<dbReference type="AlphaFoldDB" id="A0A0A8Z151"/>
<sequence>MEESDDSTGYALQCKVHRVLSATMMNRYTIVGVRLDGLVNCYFLYFII</sequence>
<dbReference type="EMBL" id="GBRH01265364">
    <property type="protein sequence ID" value="JAD32531.1"/>
    <property type="molecule type" value="Transcribed_RNA"/>
</dbReference>
<name>A0A0A8Z151_ARUDO</name>
<organism evidence="1">
    <name type="scientific">Arundo donax</name>
    <name type="common">Giant reed</name>
    <name type="synonym">Donax arundinaceus</name>
    <dbReference type="NCBI Taxonomy" id="35708"/>
    <lineage>
        <taxon>Eukaryota</taxon>
        <taxon>Viridiplantae</taxon>
        <taxon>Streptophyta</taxon>
        <taxon>Embryophyta</taxon>
        <taxon>Tracheophyta</taxon>
        <taxon>Spermatophyta</taxon>
        <taxon>Magnoliopsida</taxon>
        <taxon>Liliopsida</taxon>
        <taxon>Poales</taxon>
        <taxon>Poaceae</taxon>
        <taxon>PACMAD clade</taxon>
        <taxon>Arundinoideae</taxon>
        <taxon>Arundineae</taxon>
        <taxon>Arundo</taxon>
    </lineage>
</organism>
<reference evidence="1" key="1">
    <citation type="submission" date="2014-09" db="EMBL/GenBank/DDBJ databases">
        <authorList>
            <person name="Magalhaes I.L.F."/>
            <person name="Oliveira U."/>
            <person name="Santos F.R."/>
            <person name="Vidigal T.H.D.A."/>
            <person name="Brescovit A.D."/>
            <person name="Santos A.J."/>
        </authorList>
    </citation>
    <scope>NUCLEOTIDE SEQUENCE</scope>
    <source>
        <tissue evidence="1">Shoot tissue taken approximately 20 cm above the soil surface</tissue>
    </source>
</reference>